<accession>A0A225AR68</accession>
<proteinExistence type="predicted"/>
<dbReference type="PANTHER" id="PTHR43591">
    <property type="entry name" value="METHYLTRANSFERASE"/>
    <property type="match status" value="1"/>
</dbReference>
<dbReference type="Pfam" id="PF13489">
    <property type="entry name" value="Methyltransf_23"/>
    <property type="match status" value="1"/>
</dbReference>
<dbReference type="GO" id="GO:0008168">
    <property type="term" value="F:methyltransferase activity"/>
    <property type="evidence" value="ECO:0007669"/>
    <property type="project" value="TreeGrafter"/>
</dbReference>
<organism evidence="1 2">
    <name type="scientific">Talaromyces atroroseus</name>
    <dbReference type="NCBI Taxonomy" id="1441469"/>
    <lineage>
        <taxon>Eukaryota</taxon>
        <taxon>Fungi</taxon>
        <taxon>Dikarya</taxon>
        <taxon>Ascomycota</taxon>
        <taxon>Pezizomycotina</taxon>
        <taxon>Eurotiomycetes</taxon>
        <taxon>Eurotiomycetidae</taxon>
        <taxon>Eurotiales</taxon>
        <taxon>Trichocomaceae</taxon>
        <taxon>Talaromyces</taxon>
        <taxon>Talaromyces sect. Trachyspermi</taxon>
    </lineage>
</organism>
<sequence length="260" mass="29477">MKAEKKRLESLHIVFTSAFDGYLHLAPIDWSPQRVLDIGCGTGTWCIEMADSYPGAEVIGVDLKAFQPFLVPPNLSFEIDDVEEEWTWNRSFDYIHARYMAGTICDWPRLIRQCFDNCISGGWVEFQDMDSIYVAHEASVSKEGRILQWLAYSCNINDLSELAIHLDSTFAQWMHGAGFINIHIVKRVLPLDVLAEDLKSEGGLYSETQLHGGPSDMNRESFEDAPGWASGQVDAFIDDIRRDHPSVTLYTVYGQKPIHE</sequence>
<dbReference type="Proteomes" id="UP000214365">
    <property type="component" value="Unassembled WGS sequence"/>
</dbReference>
<reference evidence="1 2" key="1">
    <citation type="submission" date="2015-06" db="EMBL/GenBank/DDBJ databases">
        <title>Talaromyces atroroseus IBT 11181 draft genome.</title>
        <authorList>
            <person name="Rasmussen K.B."/>
            <person name="Rasmussen S."/>
            <person name="Petersen B."/>
            <person name="Sicheritz-Ponten T."/>
            <person name="Mortensen U.H."/>
            <person name="Thrane U."/>
        </authorList>
    </citation>
    <scope>NUCLEOTIDE SEQUENCE [LARGE SCALE GENOMIC DNA]</scope>
    <source>
        <strain evidence="1 2">IBT 11181</strain>
    </source>
</reference>
<evidence type="ECO:0008006" key="3">
    <source>
        <dbReference type="Google" id="ProtNLM"/>
    </source>
</evidence>
<comment type="caution">
    <text evidence="1">The sequence shown here is derived from an EMBL/GenBank/DDBJ whole genome shotgun (WGS) entry which is preliminary data.</text>
</comment>
<dbReference type="Gene3D" id="3.40.50.150">
    <property type="entry name" value="Vaccinia Virus protein VP39"/>
    <property type="match status" value="1"/>
</dbReference>
<dbReference type="InterPro" id="IPR029063">
    <property type="entry name" value="SAM-dependent_MTases_sf"/>
</dbReference>
<gene>
    <name evidence="1" type="ORF">UA08_03421</name>
</gene>
<keyword evidence="2" id="KW-1185">Reference proteome</keyword>
<dbReference type="CDD" id="cd02440">
    <property type="entry name" value="AdoMet_MTases"/>
    <property type="match status" value="1"/>
</dbReference>
<evidence type="ECO:0000313" key="2">
    <source>
        <dbReference type="Proteomes" id="UP000214365"/>
    </source>
</evidence>
<dbReference type="STRING" id="1441469.A0A225AR68"/>
<dbReference type="AlphaFoldDB" id="A0A225AR68"/>
<name>A0A225AR68_TALAT</name>
<protein>
    <recommendedName>
        <fullName evidence="3">Methyltransferase domain-containing protein</fullName>
    </recommendedName>
</protein>
<evidence type="ECO:0000313" key="1">
    <source>
        <dbReference type="EMBL" id="OKL60864.1"/>
    </source>
</evidence>
<dbReference type="GeneID" id="31003176"/>
<dbReference type="RefSeq" id="XP_020120985.1">
    <property type="nucleotide sequence ID" value="XM_020265719.1"/>
</dbReference>
<dbReference type="EMBL" id="LFMY01000004">
    <property type="protein sequence ID" value="OKL60864.1"/>
    <property type="molecule type" value="Genomic_DNA"/>
</dbReference>
<dbReference type="PANTHER" id="PTHR43591:SF10">
    <property type="entry name" value="ABC TRANSMEMBRANE TYPE-1 DOMAIN-CONTAINING PROTEIN-RELATED"/>
    <property type="match status" value="1"/>
</dbReference>
<dbReference type="OrthoDB" id="2013972at2759"/>
<dbReference type="SUPFAM" id="SSF53335">
    <property type="entry name" value="S-adenosyl-L-methionine-dependent methyltransferases"/>
    <property type="match status" value="1"/>
</dbReference>